<accession>A0A6C0IDA8</accession>
<dbReference type="AlphaFoldDB" id="A0A6C0IDA8"/>
<protein>
    <submittedName>
        <fullName evidence="3">Uncharacterized protein</fullName>
    </submittedName>
</protein>
<feature type="region of interest" description="Disordered" evidence="1">
    <location>
        <begin position="79"/>
        <end position="130"/>
    </location>
</feature>
<evidence type="ECO:0000313" key="3">
    <source>
        <dbReference type="EMBL" id="QHT90872.1"/>
    </source>
</evidence>
<feature type="transmembrane region" description="Helical" evidence="2">
    <location>
        <begin position="42"/>
        <end position="68"/>
    </location>
</feature>
<evidence type="ECO:0000256" key="1">
    <source>
        <dbReference type="SAM" id="MobiDB-lite"/>
    </source>
</evidence>
<dbReference type="EMBL" id="MN740161">
    <property type="protein sequence ID" value="QHT90872.1"/>
    <property type="molecule type" value="Genomic_DNA"/>
</dbReference>
<feature type="compositionally biased region" description="Low complexity" evidence="1">
    <location>
        <begin position="115"/>
        <end position="130"/>
    </location>
</feature>
<evidence type="ECO:0000256" key="2">
    <source>
        <dbReference type="SAM" id="Phobius"/>
    </source>
</evidence>
<keyword evidence="2" id="KW-1133">Transmembrane helix</keyword>
<keyword evidence="2" id="KW-0472">Membrane</keyword>
<proteinExistence type="predicted"/>
<sequence>MNFKLVSKNNLGVVTSLLLVILLSQTKILNFLFDSSLGRTILILFIILIAYTNKFLGILIVFFVVVLFNNDNNGYEGFTNTSSTEKNNGIKNKKQQTSGSPTSSTNVPLISKPQSSHTESTSTPSTGGIEGFDIIGIENTMIRGKQSKTIPIDNTLNSSINTEPFNGLYSDSYSQF</sequence>
<name>A0A6C0IDA8_9ZZZZ</name>
<feature type="compositionally biased region" description="Polar residues" evidence="1">
    <location>
        <begin position="79"/>
        <end position="114"/>
    </location>
</feature>
<organism evidence="3">
    <name type="scientific">viral metagenome</name>
    <dbReference type="NCBI Taxonomy" id="1070528"/>
    <lineage>
        <taxon>unclassified sequences</taxon>
        <taxon>metagenomes</taxon>
        <taxon>organismal metagenomes</taxon>
    </lineage>
</organism>
<keyword evidence="2" id="KW-0812">Transmembrane</keyword>
<reference evidence="3" key="1">
    <citation type="journal article" date="2020" name="Nature">
        <title>Giant virus diversity and host interactions through global metagenomics.</title>
        <authorList>
            <person name="Schulz F."/>
            <person name="Roux S."/>
            <person name="Paez-Espino D."/>
            <person name="Jungbluth S."/>
            <person name="Walsh D.A."/>
            <person name="Denef V.J."/>
            <person name="McMahon K.D."/>
            <person name="Konstantinidis K.T."/>
            <person name="Eloe-Fadrosh E.A."/>
            <person name="Kyrpides N.C."/>
            <person name="Woyke T."/>
        </authorList>
    </citation>
    <scope>NUCLEOTIDE SEQUENCE</scope>
    <source>
        <strain evidence="3">GVMAG-M-3300023184-72</strain>
    </source>
</reference>